<reference evidence="2 3" key="1">
    <citation type="submission" date="2014-04" db="EMBL/GenBank/DDBJ databases">
        <authorList>
            <consortium name="DOE Joint Genome Institute"/>
            <person name="Kuo A."/>
            <person name="Girlanda M."/>
            <person name="Perotto S."/>
            <person name="Kohler A."/>
            <person name="Nagy L.G."/>
            <person name="Floudas D."/>
            <person name="Copeland A."/>
            <person name="Barry K.W."/>
            <person name="Cichocki N."/>
            <person name="Veneault-Fourrey C."/>
            <person name="LaButti K."/>
            <person name="Lindquist E.A."/>
            <person name="Lipzen A."/>
            <person name="Lundell T."/>
            <person name="Morin E."/>
            <person name="Murat C."/>
            <person name="Sun H."/>
            <person name="Tunlid A."/>
            <person name="Henrissat B."/>
            <person name="Grigoriev I.V."/>
            <person name="Hibbett D.S."/>
            <person name="Martin F."/>
            <person name="Nordberg H.P."/>
            <person name="Cantor M.N."/>
            <person name="Hua S.X."/>
        </authorList>
    </citation>
    <scope>NUCLEOTIDE SEQUENCE [LARGE SCALE GENOMIC DNA]</scope>
    <source>
        <strain evidence="2 3">MUT 4182</strain>
    </source>
</reference>
<organism evidence="2 3">
    <name type="scientific">Tulasnella calospora MUT 4182</name>
    <dbReference type="NCBI Taxonomy" id="1051891"/>
    <lineage>
        <taxon>Eukaryota</taxon>
        <taxon>Fungi</taxon>
        <taxon>Dikarya</taxon>
        <taxon>Basidiomycota</taxon>
        <taxon>Agaricomycotina</taxon>
        <taxon>Agaricomycetes</taxon>
        <taxon>Cantharellales</taxon>
        <taxon>Tulasnellaceae</taxon>
        <taxon>Tulasnella</taxon>
    </lineage>
</organism>
<feature type="signal peptide" evidence="1">
    <location>
        <begin position="1"/>
        <end position="18"/>
    </location>
</feature>
<keyword evidence="3" id="KW-1185">Reference proteome</keyword>
<feature type="chain" id="PRO_5002168287" description="Secreted protein" evidence="1">
    <location>
        <begin position="19"/>
        <end position="72"/>
    </location>
</feature>
<proteinExistence type="predicted"/>
<keyword evidence="1" id="KW-0732">Signal</keyword>
<accession>A0A0C3PQD7</accession>
<evidence type="ECO:0000313" key="3">
    <source>
        <dbReference type="Proteomes" id="UP000054248"/>
    </source>
</evidence>
<evidence type="ECO:0000256" key="1">
    <source>
        <dbReference type="SAM" id="SignalP"/>
    </source>
</evidence>
<sequence>MMMGRWGLFLFRRSFVFPLPHLVHERFSLVERASTQPFKRERGVDSRGCSCVALRQREEGFVIRVDYLSLHL</sequence>
<evidence type="ECO:0000313" key="2">
    <source>
        <dbReference type="EMBL" id="KIO16765.1"/>
    </source>
</evidence>
<evidence type="ECO:0008006" key="4">
    <source>
        <dbReference type="Google" id="ProtNLM"/>
    </source>
</evidence>
<protein>
    <recommendedName>
        <fullName evidence="4">Secreted protein</fullName>
    </recommendedName>
</protein>
<dbReference type="Proteomes" id="UP000054248">
    <property type="component" value="Unassembled WGS sequence"/>
</dbReference>
<dbReference type="EMBL" id="KN823488">
    <property type="protein sequence ID" value="KIO16765.1"/>
    <property type="molecule type" value="Genomic_DNA"/>
</dbReference>
<gene>
    <name evidence="2" type="ORF">M407DRAFT_246922</name>
</gene>
<name>A0A0C3PQD7_9AGAM</name>
<dbReference type="AlphaFoldDB" id="A0A0C3PQD7"/>
<reference evidence="3" key="2">
    <citation type="submission" date="2015-01" db="EMBL/GenBank/DDBJ databases">
        <title>Evolutionary Origins and Diversification of the Mycorrhizal Mutualists.</title>
        <authorList>
            <consortium name="DOE Joint Genome Institute"/>
            <consortium name="Mycorrhizal Genomics Consortium"/>
            <person name="Kohler A."/>
            <person name="Kuo A."/>
            <person name="Nagy L.G."/>
            <person name="Floudas D."/>
            <person name="Copeland A."/>
            <person name="Barry K.W."/>
            <person name="Cichocki N."/>
            <person name="Veneault-Fourrey C."/>
            <person name="LaButti K."/>
            <person name="Lindquist E.A."/>
            <person name="Lipzen A."/>
            <person name="Lundell T."/>
            <person name="Morin E."/>
            <person name="Murat C."/>
            <person name="Riley R."/>
            <person name="Ohm R."/>
            <person name="Sun H."/>
            <person name="Tunlid A."/>
            <person name="Henrissat B."/>
            <person name="Grigoriev I.V."/>
            <person name="Hibbett D.S."/>
            <person name="Martin F."/>
        </authorList>
    </citation>
    <scope>NUCLEOTIDE SEQUENCE [LARGE SCALE GENOMIC DNA]</scope>
    <source>
        <strain evidence="3">MUT 4182</strain>
    </source>
</reference>
<dbReference type="HOGENOM" id="CLU_2724087_0_0_1"/>